<dbReference type="STRING" id="716816.BST96_16060"/>
<keyword evidence="2" id="KW-0378">Hydrolase</keyword>
<accession>A0A1X9NEB0</accession>
<dbReference type="Gene3D" id="3.40.50.1820">
    <property type="entry name" value="alpha/beta hydrolase"/>
    <property type="match status" value="1"/>
</dbReference>
<organism evidence="2 3">
    <name type="scientific">Oceanicoccus sagamiensis</name>
    <dbReference type="NCBI Taxonomy" id="716816"/>
    <lineage>
        <taxon>Bacteria</taxon>
        <taxon>Pseudomonadati</taxon>
        <taxon>Pseudomonadota</taxon>
        <taxon>Gammaproteobacteria</taxon>
        <taxon>Cellvibrionales</taxon>
        <taxon>Spongiibacteraceae</taxon>
        <taxon>Oceanicoccus</taxon>
    </lineage>
</organism>
<sequence length="268" mass="28205">MSQLAREDGKSIYYEDHGSGDSAIVLVHGWGAGVRAWDYTLPGLVAAGHRVVLLDHRGCGQSSKDFADMGVEAIASDVVALVEHLAIGSVILNGWSLGGAVVVAAARDLGDRCKGLVLTCGATPCYVQKPDYPHGGTEQILADTLAAMNADRVNFFAGLSAGVCASEVSPQVVDWMWQMFLQSSPLAANSLGDLGPLDQRQDLANLNIPILGFVGGQDAVVDPAVCRSVADYGKDVTLVECAASGHAPFIEEGELYHSELHSFIAKQL</sequence>
<name>A0A1X9NEB0_9GAMM</name>
<keyword evidence="3" id="KW-1185">Reference proteome</keyword>
<dbReference type="InterPro" id="IPR029058">
    <property type="entry name" value="AB_hydrolase_fold"/>
</dbReference>
<evidence type="ECO:0000313" key="2">
    <source>
        <dbReference type="EMBL" id="ARN75491.1"/>
    </source>
</evidence>
<dbReference type="RefSeq" id="WP_085759668.1">
    <property type="nucleotide sequence ID" value="NZ_CP019343.1"/>
</dbReference>
<reference evidence="2 3" key="1">
    <citation type="submission" date="2016-11" db="EMBL/GenBank/DDBJ databases">
        <title>Trade-off between light-utilization and light-protection in marine flavobacteria.</title>
        <authorList>
            <person name="Kumagai Y."/>
        </authorList>
    </citation>
    <scope>NUCLEOTIDE SEQUENCE [LARGE SCALE GENOMIC DNA]</scope>
    <source>
        <strain evidence="2 3">NBRC 107125</strain>
    </source>
</reference>
<dbReference type="SUPFAM" id="SSF53474">
    <property type="entry name" value="alpha/beta-Hydrolases"/>
    <property type="match status" value="1"/>
</dbReference>
<feature type="domain" description="AB hydrolase-1" evidence="1">
    <location>
        <begin position="23"/>
        <end position="252"/>
    </location>
</feature>
<proteinExistence type="predicted"/>
<dbReference type="Proteomes" id="UP000193450">
    <property type="component" value="Chromosome"/>
</dbReference>
<dbReference type="Pfam" id="PF00561">
    <property type="entry name" value="Abhydrolase_1"/>
    <property type="match status" value="1"/>
</dbReference>
<evidence type="ECO:0000313" key="3">
    <source>
        <dbReference type="Proteomes" id="UP000193450"/>
    </source>
</evidence>
<dbReference type="PANTHER" id="PTHR43194">
    <property type="entry name" value="HYDROLASE ALPHA/BETA FOLD FAMILY"/>
    <property type="match status" value="1"/>
</dbReference>
<dbReference type="AlphaFoldDB" id="A0A1X9NEB0"/>
<evidence type="ECO:0000259" key="1">
    <source>
        <dbReference type="Pfam" id="PF00561"/>
    </source>
</evidence>
<dbReference type="InterPro" id="IPR000073">
    <property type="entry name" value="AB_hydrolase_1"/>
</dbReference>
<dbReference type="EMBL" id="CP019343">
    <property type="protein sequence ID" value="ARN75491.1"/>
    <property type="molecule type" value="Genomic_DNA"/>
</dbReference>
<dbReference type="OrthoDB" id="8680283at2"/>
<dbReference type="KEGG" id="osg:BST96_16060"/>
<dbReference type="GO" id="GO:0016787">
    <property type="term" value="F:hydrolase activity"/>
    <property type="evidence" value="ECO:0007669"/>
    <property type="project" value="UniProtKB-KW"/>
</dbReference>
<dbReference type="PANTHER" id="PTHR43194:SF2">
    <property type="entry name" value="PEROXISOMAL MEMBRANE PROTEIN LPX1"/>
    <property type="match status" value="1"/>
</dbReference>
<protein>
    <submittedName>
        <fullName evidence="2">Alpha/beta hydrolase</fullName>
    </submittedName>
</protein>
<dbReference type="InterPro" id="IPR050228">
    <property type="entry name" value="Carboxylesterase_BioH"/>
</dbReference>
<gene>
    <name evidence="2" type="ORF">BST96_16060</name>
</gene>